<sequence>MSMKDRDERIRAMLALRAGALEDAFLDAGHAPDPIDAEGVEHCRVASAPAWLGGSRTDD</sequence>
<dbReference type="Proteomes" id="UP000005143">
    <property type="component" value="Unassembled WGS sequence"/>
</dbReference>
<proteinExistence type="predicted"/>
<dbReference type="EMBL" id="AGUD01000039">
    <property type="protein sequence ID" value="EHN12262.1"/>
    <property type="molecule type" value="Genomic_DNA"/>
</dbReference>
<protein>
    <submittedName>
        <fullName evidence="1">Uncharacterized protein</fullName>
    </submittedName>
</protein>
<accession>H0E252</accession>
<keyword evidence="2" id="KW-1185">Reference proteome</keyword>
<evidence type="ECO:0000313" key="1">
    <source>
        <dbReference type="EMBL" id="EHN12262.1"/>
    </source>
</evidence>
<reference evidence="1 2" key="1">
    <citation type="journal article" date="2013" name="Biodegradation">
        <title>Quantitative proteomic analysis of ibuprofen-degrading Patulibacter sp. strain I11.</title>
        <authorList>
            <person name="Almeida B."/>
            <person name="Kjeldal H."/>
            <person name="Lolas I."/>
            <person name="Knudsen A.D."/>
            <person name="Carvalho G."/>
            <person name="Nielsen K.L."/>
            <person name="Barreto Crespo M.T."/>
            <person name="Stensballe A."/>
            <person name="Nielsen J.L."/>
        </authorList>
    </citation>
    <scope>NUCLEOTIDE SEQUENCE [LARGE SCALE GENOMIC DNA]</scope>
    <source>
        <strain evidence="1 2">I11</strain>
    </source>
</reference>
<name>H0E252_9ACTN</name>
<evidence type="ECO:0000313" key="2">
    <source>
        <dbReference type="Proteomes" id="UP000005143"/>
    </source>
</evidence>
<comment type="caution">
    <text evidence="1">The sequence shown here is derived from an EMBL/GenBank/DDBJ whole genome shotgun (WGS) entry which is preliminary data.</text>
</comment>
<gene>
    <name evidence="1" type="ORF">PAI11_08650</name>
</gene>
<dbReference type="AlphaFoldDB" id="H0E252"/>
<organism evidence="1 2">
    <name type="scientific">Patulibacter medicamentivorans</name>
    <dbReference type="NCBI Taxonomy" id="1097667"/>
    <lineage>
        <taxon>Bacteria</taxon>
        <taxon>Bacillati</taxon>
        <taxon>Actinomycetota</taxon>
        <taxon>Thermoleophilia</taxon>
        <taxon>Solirubrobacterales</taxon>
        <taxon>Patulibacteraceae</taxon>
        <taxon>Patulibacter</taxon>
    </lineage>
</organism>